<name>A0AAD5W0B7_9AGAR</name>
<protein>
    <submittedName>
        <fullName evidence="3">Uncharacterized protein</fullName>
    </submittedName>
</protein>
<reference evidence="3" key="1">
    <citation type="submission" date="2022-07" db="EMBL/GenBank/DDBJ databases">
        <title>Genome Sequence of Leucocoprinus birnbaumii.</title>
        <authorList>
            <person name="Buettner E."/>
        </authorList>
    </citation>
    <scope>NUCLEOTIDE SEQUENCE</scope>
    <source>
        <strain evidence="3">VT141</strain>
    </source>
</reference>
<keyword evidence="2" id="KW-1133">Transmembrane helix</keyword>
<keyword evidence="4" id="KW-1185">Reference proteome</keyword>
<feature type="compositionally biased region" description="Polar residues" evidence="1">
    <location>
        <begin position="176"/>
        <end position="193"/>
    </location>
</feature>
<dbReference type="EMBL" id="JANIEX010000139">
    <property type="protein sequence ID" value="KAJ3572520.1"/>
    <property type="molecule type" value="Genomic_DNA"/>
</dbReference>
<feature type="compositionally biased region" description="Polar residues" evidence="1">
    <location>
        <begin position="382"/>
        <end position="435"/>
    </location>
</feature>
<evidence type="ECO:0000256" key="2">
    <source>
        <dbReference type="SAM" id="Phobius"/>
    </source>
</evidence>
<sequence>MWLTTLYLGRIPLSAWNQTDQSGDFSTMLPLAQNKMVVFSMGDATGVTTGGVSNIMTVGAPASGTPSCNTTDPGPAFFFATDSALQECKNYPFSLFVSSGAVLPISVLITIPNSESFVLHPPNNNDPFNWNANLTAGTQVLFSMTDAQGRPGGTSSLTTVQQSDDTSCVHPLPSSAALTRTPSPTGSAPASNTGGSGGNDNNNNNDGSNNHLGLIIGVSVAGAVVLIGIIALIWFFSKRNGGGFATKRVDLTEPGPDSSTQLLAPGHPQQAHYPPPMTFPPYRDAVTPFTAGPTGVPPTTMYNNNLPVNSTIPLDGTMGTAMAAGIYTAVGPSSNAHPSQRPMSAKQREALEAQRRQQEYHQQQQRQSQHYQQDYFDPYEAGNTSPVASHSGYFPTSASRQTAHSDVQSQFGVASSSNYSSTLGPSTHSSAMSSNKGKERTSMTNPSPQPRVIVHTDIEDEPIELPPMYSEARNPLPGMASTTAPQSGKGGIQ</sequence>
<feature type="transmembrane region" description="Helical" evidence="2">
    <location>
        <begin position="212"/>
        <end position="236"/>
    </location>
</feature>
<evidence type="ECO:0000313" key="3">
    <source>
        <dbReference type="EMBL" id="KAJ3572520.1"/>
    </source>
</evidence>
<evidence type="ECO:0000256" key="1">
    <source>
        <dbReference type="SAM" id="MobiDB-lite"/>
    </source>
</evidence>
<feature type="region of interest" description="Disordered" evidence="1">
    <location>
        <begin position="332"/>
        <end position="453"/>
    </location>
</feature>
<organism evidence="3 4">
    <name type="scientific">Leucocoprinus birnbaumii</name>
    <dbReference type="NCBI Taxonomy" id="56174"/>
    <lineage>
        <taxon>Eukaryota</taxon>
        <taxon>Fungi</taxon>
        <taxon>Dikarya</taxon>
        <taxon>Basidiomycota</taxon>
        <taxon>Agaricomycotina</taxon>
        <taxon>Agaricomycetes</taxon>
        <taxon>Agaricomycetidae</taxon>
        <taxon>Agaricales</taxon>
        <taxon>Agaricineae</taxon>
        <taxon>Agaricaceae</taxon>
        <taxon>Leucocoprinus</taxon>
    </lineage>
</organism>
<feature type="compositionally biased region" description="Polar residues" evidence="1">
    <location>
        <begin position="153"/>
        <end position="166"/>
    </location>
</feature>
<feature type="region of interest" description="Disordered" evidence="1">
    <location>
        <begin position="145"/>
        <end position="205"/>
    </location>
</feature>
<proteinExistence type="predicted"/>
<feature type="compositionally biased region" description="Basic and acidic residues" evidence="1">
    <location>
        <begin position="346"/>
        <end position="359"/>
    </location>
</feature>
<comment type="caution">
    <text evidence="3">The sequence shown here is derived from an EMBL/GenBank/DDBJ whole genome shotgun (WGS) entry which is preliminary data.</text>
</comment>
<feature type="compositionally biased region" description="Low complexity" evidence="1">
    <location>
        <begin position="360"/>
        <end position="373"/>
    </location>
</feature>
<gene>
    <name evidence="3" type="ORF">NP233_g3021</name>
</gene>
<dbReference type="Proteomes" id="UP001213000">
    <property type="component" value="Unassembled WGS sequence"/>
</dbReference>
<feature type="region of interest" description="Disordered" evidence="1">
    <location>
        <begin position="467"/>
        <end position="493"/>
    </location>
</feature>
<keyword evidence="2" id="KW-0812">Transmembrane</keyword>
<dbReference type="AlphaFoldDB" id="A0AAD5W0B7"/>
<keyword evidence="2" id="KW-0472">Membrane</keyword>
<feature type="compositionally biased region" description="Polar residues" evidence="1">
    <location>
        <begin position="332"/>
        <end position="342"/>
    </location>
</feature>
<accession>A0AAD5W0B7</accession>
<evidence type="ECO:0000313" key="4">
    <source>
        <dbReference type="Proteomes" id="UP001213000"/>
    </source>
</evidence>